<dbReference type="RefSeq" id="WP_031218403.1">
    <property type="nucleotide sequence ID" value="NZ_AURB01000122.1"/>
</dbReference>
<dbReference type="AlphaFoldDB" id="A0A9E6ZNK4"/>
<dbReference type="Pfam" id="PF18897">
    <property type="entry name" value="Gp3-like"/>
    <property type="match status" value="1"/>
</dbReference>
<sequence>MIKGFSEPKRIPRVGKIYLGVKTVNDGGKEYPKATDYFVVRADGTNTSDQAAAAFHEVYGDKPKEITICFPTDDPEQFMPQALCSYKGSQGRGRLWCKGDGETAVREDGNGGYTQVHCAYKECEFYKAKQCKELTRLIFLLPEVKGIGIWELDSTSYYTSQNLIGSIQLIRQLTRGRIAMIPLTLRVVPMQAQVAGHPKTIYVLDLKLENVKMMDLLNKVATIALDEPTMDFERPNDNEMPDDLYIESSIVPDDSIPSQTLSSIPKSTINPQPAKQNPISGLPVIPVADLGEGETVGVLVDSEFKKHKGQDFVKLTIEMARTGDRVEAMTGETELVSAIRQLQKGTTIHIKSTKLERVPTPVIQELAIVS</sequence>
<dbReference type="InterPro" id="IPR043991">
    <property type="entry name" value="Gp3-like"/>
</dbReference>
<proteinExistence type="predicted"/>
<gene>
    <name evidence="1" type="ORF">K1I37_20930</name>
</gene>
<evidence type="ECO:0000313" key="1">
    <source>
        <dbReference type="EMBL" id="UNO51091.1"/>
    </source>
</evidence>
<geneLocation type="plasmid" evidence="2">
    <name>pDSM3922.1</name>
</geneLocation>
<dbReference type="EMBL" id="CP080468">
    <property type="protein sequence ID" value="UNO51091.1"/>
    <property type="molecule type" value="Genomic_DNA"/>
</dbReference>
<protein>
    <submittedName>
        <fullName evidence="1">Uncharacterized protein</fullName>
    </submittedName>
</protein>
<keyword evidence="1" id="KW-0614">Plasmid</keyword>
<reference evidence="2" key="1">
    <citation type="journal article" date="2022" name="G3 (Bethesda)">
        <title>Unveiling the complete genome sequence of Alicyclobacillus acidoterrestris DSM 3922T, a taint-producing strain.</title>
        <authorList>
            <person name="Leonardo I.C."/>
            <person name="Barreto Crespo M.T."/>
            <person name="Gaspar F.B."/>
        </authorList>
    </citation>
    <scope>NUCLEOTIDE SEQUENCE [LARGE SCALE GENOMIC DNA]</scope>
    <source>
        <strain evidence="2">DSM 3922</strain>
    </source>
</reference>
<dbReference type="KEGG" id="aaco:K1I37_20930"/>
<name>A0A9E6ZNK4_ALIAG</name>
<organism evidence="1 2">
    <name type="scientific">Alicyclobacillus acidoterrestris (strain ATCC 49025 / DSM 3922 / CIP 106132 / NCIMB 13137 / GD3B)</name>
    <dbReference type="NCBI Taxonomy" id="1356854"/>
    <lineage>
        <taxon>Bacteria</taxon>
        <taxon>Bacillati</taxon>
        <taxon>Bacillota</taxon>
        <taxon>Bacilli</taxon>
        <taxon>Bacillales</taxon>
        <taxon>Alicyclobacillaceae</taxon>
        <taxon>Alicyclobacillus</taxon>
    </lineage>
</organism>
<evidence type="ECO:0000313" key="2">
    <source>
        <dbReference type="Proteomes" id="UP000829401"/>
    </source>
</evidence>
<accession>A0A9E6ZNK4</accession>
<keyword evidence="2" id="KW-1185">Reference proteome</keyword>
<dbReference type="Proteomes" id="UP000829401">
    <property type="component" value="Plasmid pDSM3922.1"/>
</dbReference>